<dbReference type="InterPro" id="IPR001173">
    <property type="entry name" value="Glyco_trans_2-like"/>
</dbReference>
<keyword evidence="3" id="KW-0808">Transferase</keyword>
<comment type="caution">
    <text evidence="5">The sequence shown here is derived from an EMBL/GenBank/DDBJ whole genome shotgun (WGS) entry which is preliminary data.</text>
</comment>
<dbReference type="SUPFAM" id="SSF53448">
    <property type="entry name" value="Nucleotide-diphospho-sugar transferases"/>
    <property type="match status" value="1"/>
</dbReference>
<evidence type="ECO:0000313" key="6">
    <source>
        <dbReference type="Proteomes" id="UP000176303"/>
    </source>
</evidence>
<name>A0A1F7U588_9BACT</name>
<dbReference type="GO" id="GO:0009247">
    <property type="term" value="P:glycolipid biosynthetic process"/>
    <property type="evidence" value="ECO:0007669"/>
    <property type="project" value="TreeGrafter"/>
</dbReference>
<dbReference type="PANTHER" id="PTHR43398:SF1">
    <property type="entry name" value="DOLICHOL-PHOSPHATE MANNOSYLTRANSFERASE SUBUNIT 1"/>
    <property type="match status" value="1"/>
</dbReference>
<feature type="domain" description="Glycosyltransferase 2-like" evidence="4">
    <location>
        <begin position="5"/>
        <end position="170"/>
    </location>
</feature>
<protein>
    <recommendedName>
        <fullName evidence="4">Glycosyltransferase 2-like domain-containing protein</fullName>
    </recommendedName>
</protein>
<keyword evidence="2" id="KW-0328">Glycosyltransferase</keyword>
<dbReference type="GO" id="GO:0016020">
    <property type="term" value="C:membrane"/>
    <property type="evidence" value="ECO:0007669"/>
    <property type="project" value="GOC"/>
</dbReference>
<comment type="similarity">
    <text evidence="1">Belongs to the glycosyltransferase 2 family.</text>
</comment>
<dbReference type="FunFam" id="3.90.550.10:FF:000122">
    <property type="entry name" value="Dolichol-phosphate mannosyltransferase subunit 1"/>
    <property type="match status" value="1"/>
</dbReference>
<dbReference type="InterPro" id="IPR039528">
    <property type="entry name" value="DPM1-like"/>
</dbReference>
<dbReference type="AlphaFoldDB" id="A0A1F7U588"/>
<organism evidence="5 6">
    <name type="scientific">Candidatus Uhrbacteria bacterium RIFCSPHIGHO2_02_FULL_57_19</name>
    <dbReference type="NCBI Taxonomy" id="1802391"/>
    <lineage>
        <taxon>Bacteria</taxon>
        <taxon>Candidatus Uhriibacteriota</taxon>
    </lineage>
</organism>
<dbReference type="EMBL" id="MGDZ01000032">
    <property type="protein sequence ID" value="OGL73435.1"/>
    <property type="molecule type" value="Genomic_DNA"/>
</dbReference>
<proteinExistence type="inferred from homology"/>
<dbReference type="Pfam" id="PF00535">
    <property type="entry name" value="Glycos_transf_2"/>
    <property type="match status" value="1"/>
</dbReference>
<dbReference type="Proteomes" id="UP000176303">
    <property type="component" value="Unassembled WGS sequence"/>
</dbReference>
<dbReference type="Gene3D" id="3.90.550.10">
    <property type="entry name" value="Spore Coat Polysaccharide Biosynthesis Protein SpsA, Chain A"/>
    <property type="match status" value="1"/>
</dbReference>
<dbReference type="PANTHER" id="PTHR43398">
    <property type="entry name" value="DOLICHOL-PHOSPHATE MANNOSYLTRANSFERASE SUBUNIT 1"/>
    <property type="match status" value="1"/>
</dbReference>
<evidence type="ECO:0000259" key="4">
    <source>
        <dbReference type="Pfam" id="PF00535"/>
    </source>
</evidence>
<dbReference type="GO" id="GO:0004582">
    <property type="term" value="F:dolichyl-phosphate beta-D-mannosyltransferase activity"/>
    <property type="evidence" value="ECO:0007669"/>
    <property type="project" value="InterPro"/>
</dbReference>
<evidence type="ECO:0000256" key="1">
    <source>
        <dbReference type="ARBA" id="ARBA00006739"/>
    </source>
</evidence>
<evidence type="ECO:0000256" key="2">
    <source>
        <dbReference type="ARBA" id="ARBA00022676"/>
    </source>
</evidence>
<gene>
    <name evidence="5" type="ORF">A3D72_03295</name>
</gene>
<reference evidence="5 6" key="1">
    <citation type="journal article" date="2016" name="Nat. Commun.">
        <title>Thousands of microbial genomes shed light on interconnected biogeochemical processes in an aquifer system.</title>
        <authorList>
            <person name="Anantharaman K."/>
            <person name="Brown C.T."/>
            <person name="Hug L.A."/>
            <person name="Sharon I."/>
            <person name="Castelle C.J."/>
            <person name="Probst A.J."/>
            <person name="Thomas B.C."/>
            <person name="Singh A."/>
            <person name="Wilkins M.J."/>
            <person name="Karaoz U."/>
            <person name="Brodie E.L."/>
            <person name="Williams K.H."/>
            <person name="Hubbard S.S."/>
            <person name="Banfield J.F."/>
        </authorList>
    </citation>
    <scope>NUCLEOTIDE SEQUENCE [LARGE SCALE GENOMIC DNA]</scope>
</reference>
<sequence length="232" mass="25605">MMIAVIIPTYNESGNIIRLLDALRALNIPDLSVWVVDDASPDGSGRLADSYASTNPQVSVIHRSGKLGLGSAYLAGFRAALHAGAEVICEMDADLSHDPNELPMLIEAVETGADAVVGSRKIPGGRIEGWGIARKIMSHGAMTVSRAMLNLRTKDVTNGYRCYRRRILESIDLSTVRSGGYAFQEEILYRVERAGFKVVEVPTIFRDRTKGFSKLYWRDVVEFFGTIIRLKL</sequence>
<evidence type="ECO:0000256" key="3">
    <source>
        <dbReference type="ARBA" id="ARBA00022679"/>
    </source>
</evidence>
<accession>A0A1F7U588</accession>
<dbReference type="STRING" id="1802391.A3D72_03295"/>
<dbReference type="InterPro" id="IPR029044">
    <property type="entry name" value="Nucleotide-diphossugar_trans"/>
</dbReference>
<dbReference type="CDD" id="cd06442">
    <property type="entry name" value="DPM1_like"/>
    <property type="match status" value="1"/>
</dbReference>
<evidence type="ECO:0000313" key="5">
    <source>
        <dbReference type="EMBL" id="OGL73435.1"/>
    </source>
</evidence>